<evidence type="ECO:0000256" key="1">
    <source>
        <dbReference type="ARBA" id="ARBA00022574"/>
    </source>
</evidence>
<dbReference type="AlphaFoldDB" id="A0A8X6T8U9"/>
<dbReference type="PANTHER" id="PTHR44324">
    <property type="entry name" value="WD40 REPEAT DOMAIN 95"/>
    <property type="match status" value="1"/>
</dbReference>
<dbReference type="Pfam" id="PF00400">
    <property type="entry name" value="WD40"/>
    <property type="match status" value="3"/>
</dbReference>
<comment type="caution">
    <text evidence="4">The sequence shown here is derived from an EMBL/GenBank/DDBJ whole genome shotgun (WGS) entry which is preliminary data.</text>
</comment>
<keyword evidence="2" id="KW-0677">Repeat</keyword>
<dbReference type="InterPro" id="IPR051242">
    <property type="entry name" value="WD-EF-hand_domain"/>
</dbReference>
<feature type="repeat" description="WD" evidence="3">
    <location>
        <begin position="204"/>
        <end position="229"/>
    </location>
</feature>
<dbReference type="Proteomes" id="UP000887013">
    <property type="component" value="Unassembled WGS sequence"/>
</dbReference>
<evidence type="ECO:0000313" key="5">
    <source>
        <dbReference type="Proteomes" id="UP000887013"/>
    </source>
</evidence>
<reference evidence="4" key="1">
    <citation type="submission" date="2020-08" db="EMBL/GenBank/DDBJ databases">
        <title>Multicomponent nature underlies the extraordinary mechanical properties of spider dragline silk.</title>
        <authorList>
            <person name="Kono N."/>
            <person name="Nakamura H."/>
            <person name="Mori M."/>
            <person name="Yoshida Y."/>
            <person name="Ohtoshi R."/>
            <person name="Malay A.D."/>
            <person name="Moran D.A.P."/>
            <person name="Tomita M."/>
            <person name="Numata K."/>
            <person name="Arakawa K."/>
        </authorList>
    </citation>
    <scope>NUCLEOTIDE SEQUENCE</scope>
</reference>
<organism evidence="4 5">
    <name type="scientific">Nephila pilipes</name>
    <name type="common">Giant wood spider</name>
    <name type="synonym">Nephila maculata</name>
    <dbReference type="NCBI Taxonomy" id="299642"/>
    <lineage>
        <taxon>Eukaryota</taxon>
        <taxon>Metazoa</taxon>
        <taxon>Ecdysozoa</taxon>
        <taxon>Arthropoda</taxon>
        <taxon>Chelicerata</taxon>
        <taxon>Arachnida</taxon>
        <taxon>Araneae</taxon>
        <taxon>Araneomorphae</taxon>
        <taxon>Entelegynae</taxon>
        <taxon>Araneoidea</taxon>
        <taxon>Nephilidae</taxon>
        <taxon>Nephila</taxon>
    </lineage>
</organism>
<accession>A0A8X6T8U9</accession>
<dbReference type="InterPro" id="IPR036322">
    <property type="entry name" value="WD40_repeat_dom_sf"/>
</dbReference>
<feature type="repeat" description="WD" evidence="3">
    <location>
        <begin position="56"/>
        <end position="89"/>
    </location>
</feature>
<dbReference type="PANTHER" id="PTHR44324:SF4">
    <property type="entry name" value="WD40 REPEAT DOMAIN 95"/>
    <property type="match status" value="1"/>
</dbReference>
<sequence length="331" mass="37237">MLIHHVERDKSLSFSAEGGITCFDFCEKLNCVATGCIDSSIKIWNPIENIKCSEALTGHFNSVTHIIVDEKRLYVISADRDKIIRIWNLLTPVCLQVLRFKESDFSERQIFASLYLDQEYDKLIITTNRIAVISACRKEIRKVAHPDSELVIFVGYSSVFECFITIGNKASVVMWDAESFSLIHEFTEIHITSNKEGITQIVDVSAAGFDPSERRLVTAARNGSIKVWNFHLGICLREFKAKFSVLALTFVDFNIFAAGSSGSISTFYDDGEVTAEGIEWKPLHKQAIISADTCSQHLLASASSHGEIIVWLWKNADAKLRAKENIESRIF</sequence>
<dbReference type="PROSITE" id="PS50082">
    <property type="entry name" value="WD_REPEATS_2"/>
    <property type="match status" value="2"/>
</dbReference>
<name>A0A8X6T8U9_NEPPI</name>
<dbReference type="Gene3D" id="2.130.10.10">
    <property type="entry name" value="YVTN repeat-like/Quinoprotein amine dehydrogenase"/>
    <property type="match status" value="2"/>
</dbReference>
<evidence type="ECO:0000256" key="2">
    <source>
        <dbReference type="ARBA" id="ARBA00022737"/>
    </source>
</evidence>
<protein>
    <submittedName>
        <fullName evidence="4">WD repeat-containing protein on Y chromosome</fullName>
    </submittedName>
</protein>
<dbReference type="EMBL" id="BMAW01053000">
    <property type="protein sequence ID" value="GFS88725.1"/>
    <property type="molecule type" value="Genomic_DNA"/>
</dbReference>
<proteinExistence type="predicted"/>
<dbReference type="InterPro" id="IPR001680">
    <property type="entry name" value="WD40_rpt"/>
</dbReference>
<dbReference type="PROSITE" id="PS00678">
    <property type="entry name" value="WD_REPEATS_1"/>
    <property type="match status" value="1"/>
</dbReference>
<dbReference type="InterPro" id="IPR019775">
    <property type="entry name" value="WD40_repeat_CS"/>
</dbReference>
<evidence type="ECO:0000256" key="3">
    <source>
        <dbReference type="PROSITE-ProRule" id="PRU00221"/>
    </source>
</evidence>
<dbReference type="PROSITE" id="PS50294">
    <property type="entry name" value="WD_REPEATS_REGION"/>
    <property type="match status" value="1"/>
</dbReference>
<dbReference type="OrthoDB" id="6426869at2759"/>
<evidence type="ECO:0000313" key="4">
    <source>
        <dbReference type="EMBL" id="GFS88725.1"/>
    </source>
</evidence>
<gene>
    <name evidence="4" type="primary">WDY</name>
    <name evidence="4" type="ORF">NPIL_553051</name>
</gene>
<dbReference type="SMART" id="SM00320">
    <property type="entry name" value="WD40"/>
    <property type="match status" value="5"/>
</dbReference>
<dbReference type="InterPro" id="IPR015943">
    <property type="entry name" value="WD40/YVTN_repeat-like_dom_sf"/>
</dbReference>
<keyword evidence="1 3" id="KW-0853">WD repeat</keyword>
<keyword evidence="5" id="KW-1185">Reference proteome</keyword>
<dbReference type="SUPFAM" id="SSF50978">
    <property type="entry name" value="WD40 repeat-like"/>
    <property type="match status" value="1"/>
</dbReference>